<dbReference type="PANTHER" id="PTHR30199:SF0">
    <property type="entry name" value="INNER MEMBRANE PROTEIN YDCO"/>
    <property type="match status" value="1"/>
</dbReference>
<dbReference type="GO" id="GO:0005886">
    <property type="term" value="C:plasma membrane"/>
    <property type="evidence" value="ECO:0007669"/>
    <property type="project" value="TreeGrafter"/>
</dbReference>
<dbReference type="OrthoDB" id="9792424at2"/>
<feature type="transmembrane region" description="Helical" evidence="1">
    <location>
        <begin position="264"/>
        <end position="283"/>
    </location>
</feature>
<dbReference type="InterPro" id="IPR004711">
    <property type="entry name" value="Benzoate_Transporter"/>
</dbReference>
<evidence type="ECO:0000313" key="3">
    <source>
        <dbReference type="Proteomes" id="UP000289784"/>
    </source>
</evidence>
<feature type="transmembrane region" description="Helical" evidence="1">
    <location>
        <begin position="127"/>
        <end position="145"/>
    </location>
</feature>
<name>A0A4Q1JUY8_9GAMM</name>
<feature type="transmembrane region" description="Helical" evidence="1">
    <location>
        <begin position="100"/>
        <end position="120"/>
    </location>
</feature>
<comment type="caution">
    <text evidence="2">The sequence shown here is derived from an EMBL/GenBank/DDBJ whole genome shotgun (WGS) entry which is preliminary data.</text>
</comment>
<dbReference type="Pfam" id="PF03594">
    <property type="entry name" value="BenE"/>
    <property type="match status" value="1"/>
</dbReference>
<keyword evidence="1" id="KW-0812">Transmembrane</keyword>
<evidence type="ECO:0000313" key="2">
    <source>
        <dbReference type="EMBL" id="RXR05950.1"/>
    </source>
</evidence>
<reference evidence="2 3" key="1">
    <citation type="submission" date="2019-01" db="EMBL/GenBank/DDBJ databases">
        <title>Pseudoxanthomonas composti sp. nov., isolated from compost.</title>
        <authorList>
            <person name="Yang G."/>
        </authorList>
    </citation>
    <scope>NUCLEOTIDE SEQUENCE [LARGE SCALE GENOMIC DNA]</scope>
    <source>
        <strain evidence="2 3">GSS15</strain>
    </source>
</reference>
<evidence type="ECO:0000256" key="1">
    <source>
        <dbReference type="SAM" id="Phobius"/>
    </source>
</evidence>
<feature type="transmembrane region" description="Helical" evidence="1">
    <location>
        <begin position="326"/>
        <end position="344"/>
    </location>
</feature>
<dbReference type="AlphaFoldDB" id="A0A4Q1JUY8"/>
<dbReference type="GO" id="GO:0042925">
    <property type="term" value="F:benzoate transmembrane transporter activity"/>
    <property type="evidence" value="ECO:0007669"/>
    <property type="project" value="InterPro"/>
</dbReference>
<keyword evidence="1" id="KW-0472">Membrane</keyword>
<feature type="transmembrane region" description="Helical" evidence="1">
    <location>
        <begin position="208"/>
        <end position="227"/>
    </location>
</feature>
<dbReference type="EMBL" id="SAWZ01000004">
    <property type="protein sequence ID" value="RXR05950.1"/>
    <property type="molecule type" value="Genomic_DNA"/>
</dbReference>
<keyword evidence="3" id="KW-1185">Reference proteome</keyword>
<feature type="transmembrane region" description="Helical" evidence="1">
    <location>
        <begin position="175"/>
        <end position="196"/>
    </location>
</feature>
<feature type="transmembrane region" description="Helical" evidence="1">
    <location>
        <begin position="151"/>
        <end position="168"/>
    </location>
</feature>
<accession>A0A4Q1JUY8</accession>
<proteinExistence type="predicted"/>
<dbReference type="RefSeq" id="WP_129470862.1">
    <property type="nucleotide sequence ID" value="NZ_SAWZ01000004.1"/>
</dbReference>
<feature type="transmembrane region" description="Helical" evidence="1">
    <location>
        <begin position="15"/>
        <end position="40"/>
    </location>
</feature>
<organism evidence="2 3">
    <name type="scientific">Pseudoxanthomonas composti</name>
    <dbReference type="NCBI Taxonomy" id="2137479"/>
    <lineage>
        <taxon>Bacteria</taxon>
        <taxon>Pseudomonadati</taxon>
        <taxon>Pseudomonadota</taxon>
        <taxon>Gammaproteobacteria</taxon>
        <taxon>Lysobacterales</taxon>
        <taxon>Lysobacteraceae</taxon>
        <taxon>Pseudoxanthomonas</taxon>
    </lineage>
</organism>
<gene>
    <name evidence="2" type="primary">benE</name>
    <name evidence="2" type="ORF">EPA99_08860</name>
</gene>
<protein>
    <submittedName>
        <fullName evidence="2">Benzoate transporter BenE</fullName>
    </submittedName>
</protein>
<dbReference type="PANTHER" id="PTHR30199">
    <property type="entry name" value="MFS FAMILY TRANSPORTER, PREDICTED SUBSTRATE BENZOATE"/>
    <property type="match status" value="1"/>
</dbReference>
<dbReference type="Proteomes" id="UP000289784">
    <property type="component" value="Unassembled WGS sequence"/>
</dbReference>
<feature type="transmembrane region" description="Helical" evidence="1">
    <location>
        <begin position="356"/>
        <end position="389"/>
    </location>
</feature>
<feature type="transmembrane region" description="Helical" evidence="1">
    <location>
        <begin position="52"/>
        <end position="72"/>
    </location>
</feature>
<feature type="transmembrane region" description="Helical" evidence="1">
    <location>
        <begin position="295"/>
        <end position="320"/>
    </location>
</feature>
<dbReference type="NCBIfam" id="TIGR00843">
    <property type="entry name" value="benE"/>
    <property type="match status" value="1"/>
</dbReference>
<keyword evidence="1" id="KW-1133">Transmembrane helix</keyword>
<sequence length="395" mass="40058">MSAISPARLLREHSLSALAAGFVTVLVGFASSAVIVFQAAQAVGANQAQITSWILALGLGMGLTCIGLSLRYSVPVVTAWSTPAAAMLAGTSSGLPLSDAIGAFVISAVLVALVGFSGVFERMLGRIPLPLAAGMLAGVLLRFGLEAFVAVKTQPVLVLAMLAVYLLARRLLPRYAVILTLLTGLAVAAAEGILHLGTLPLAPAAPVWVTPTFSLAALLGLALPIFFVTMASQNVPGVAVIRASGYQVPVSPLIGWTGALNAVLAPWGAFSLNLAAITAAICMGAEAHPDPRRRYVAAVWAGVFYLIVGVFGATVVALLAAFPKELVMAIAGIALLGTLANALSGALQDAGWREPALIAFLVTASGLSLAGIGSAFWGLLAGGVAALALRPRAAT</sequence>